<evidence type="ECO:0000313" key="3">
    <source>
        <dbReference type="EMBL" id="RXK38071.1"/>
    </source>
</evidence>
<dbReference type="STRING" id="5217.A0A4Q1BJZ6"/>
<feature type="compositionally biased region" description="Polar residues" evidence="1">
    <location>
        <begin position="467"/>
        <end position="477"/>
    </location>
</feature>
<feature type="region of interest" description="Disordered" evidence="1">
    <location>
        <begin position="1027"/>
        <end position="1094"/>
    </location>
</feature>
<comment type="caution">
    <text evidence="3">The sequence shown here is derived from an EMBL/GenBank/DDBJ whole genome shotgun (WGS) entry which is preliminary data.</text>
</comment>
<dbReference type="InterPro" id="IPR038175">
    <property type="entry name" value="CBM21_dom_sf"/>
</dbReference>
<feature type="region of interest" description="Disordered" evidence="1">
    <location>
        <begin position="1148"/>
        <end position="1194"/>
    </location>
</feature>
<feature type="region of interest" description="Disordered" evidence="1">
    <location>
        <begin position="943"/>
        <end position="1007"/>
    </location>
</feature>
<feature type="domain" description="CBM21" evidence="2">
    <location>
        <begin position="779"/>
        <end position="888"/>
    </location>
</feature>
<feature type="region of interest" description="Disordered" evidence="1">
    <location>
        <begin position="727"/>
        <end position="760"/>
    </location>
</feature>
<dbReference type="Proteomes" id="UP000289152">
    <property type="component" value="Unassembled WGS sequence"/>
</dbReference>
<gene>
    <name evidence="3" type="ORF">M231_04630</name>
</gene>
<proteinExistence type="predicted"/>
<dbReference type="InterPro" id="IPR005036">
    <property type="entry name" value="CBM21_dom"/>
</dbReference>
<dbReference type="PANTHER" id="PTHR12307:SF36">
    <property type="entry name" value="GLYCOGEN-BINDING SUBUNIT 76A"/>
    <property type="match status" value="1"/>
</dbReference>
<evidence type="ECO:0000256" key="1">
    <source>
        <dbReference type="SAM" id="MobiDB-lite"/>
    </source>
</evidence>
<feature type="compositionally biased region" description="Low complexity" evidence="1">
    <location>
        <begin position="494"/>
        <end position="508"/>
    </location>
</feature>
<feature type="compositionally biased region" description="Low complexity" evidence="1">
    <location>
        <begin position="547"/>
        <end position="562"/>
    </location>
</feature>
<feature type="region of interest" description="Disordered" evidence="1">
    <location>
        <begin position="409"/>
        <end position="607"/>
    </location>
</feature>
<evidence type="ECO:0000259" key="2">
    <source>
        <dbReference type="PROSITE" id="PS51159"/>
    </source>
</evidence>
<name>A0A4Q1BJZ6_TREME</name>
<sequence>MSNSPPARISSPTLFPPTITNLKGKDITFYPTPPPSPNLDQIDLSQVVVEKGKETVSSGEVEITIETIDSGIFEKDWTSSSVPVINTSTATVPIQSKPNEHNDFVNSSNSGEGNNSIGINGPDESVRLDGKNNVIVNLPITDHTSSATGPDPLGGDNYDTSSLRSRDEIGKQTFYPASLGQDSGIPNLKIIPKENLSASRHTDTKPESVNSKVDIEDCTNPSDHSNDVSTIDHWSMSNPGLSNFSSPASVPTSTLVTPQTPSQGAFDDFFTGLSYISSTDLTEEESKSKSIPIFSIDSETTPISTLNTSVLRQHRLGTSPSITNLRLTAPTSLLGVLGGNRVLSFNPHSLLALMPTTAAAIALPRDTDEDQVEDLLGGRESVPTVIPLLGRSSSKGKLKINGWSESSIFVHPPTPERIQSPATESEDKMLPTSDKTTGSSRLFARSSPLPHQQVLPEVRSPPRSALSMATDSIQLSQRRGRRPRLFGFTELPETSGSSGNSSRANSRTNSRDNSPETSSSTLVQPSPKPQTTASSSPIKVVRPPPVSNSVISSSAPVHSSNPTSPPQRGRRGYVSPPSTSNPLPASKSEFMARGPSQGALPRRPTVRVRSEAALKTLQQQPQIPRRRENGLKLDFTGIIKIPPPQDLESAVISSPFSAKLIRKKSGEILKPAIKYSGPLTINGTPLPEDEPRERERPRFESKSCPTTPSCPKYVHFDSHLERVKVFRGDQKPQVVSRNGSPTEHPTSGEESEFPFPSTDEDERDKRVLQIRLPNFPSTPAPDADFYLESLFLDDDRKSLKGVVMCRNFSFQKWVAVRFTFDFWQTTSEVTASHKDSVRGGTYDRFCFVIKLHDLLAKIEEKSLYIALRYTTDGRELWDSNGGQNYQVVFEKNLPVKSKKLTPARGSGSIQPGMGKAVGGRTSQWTVAGGQDDRMADLRAKLERMSADDPDSPPQSSTGAVSRIFSPTKRLNPLSPEMNKIGMGSPRFNFSSLEPNQPGSPNNLIGELPTTGQTLAARYDFNSAFKFQTRRNSNSPSPRPDQLPDVKTGLITFGQSPNKRTSSPPILSESESKGRIPDGLPNISSGDTFFSPRNMSSPLFDTDEFISPKQMMIKQLENQDDVNLGIIQRSAEDKMQDELNHVEENVLDEEDDEMEEIDEIDESPPALEPSGSVTDTPSESPKSPAEPIMSRWSPTARIRFDKGEAGLDKTYTDLVEQYCWGGSAITMEPRRSHSASDLESYFSNPPSPTKPPNNHIGDGTTTPKGKRPGLYHSHSCSHDGISSTSQSPSWISTRSNGKVPDAKALEGLLSSMTDLRDRRGKATARSLGSEGMLDDEVKEPDMGVLMSMNRRSVQAA</sequence>
<feature type="region of interest" description="Disordered" evidence="1">
    <location>
        <begin position="900"/>
        <end position="920"/>
    </location>
</feature>
<organism evidence="3 4">
    <name type="scientific">Tremella mesenterica</name>
    <name type="common">Jelly fungus</name>
    <dbReference type="NCBI Taxonomy" id="5217"/>
    <lineage>
        <taxon>Eukaryota</taxon>
        <taxon>Fungi</taxon>
        <taxon>Dikarya</taxon>
        <taxon>Basidiomycota</taxon>
        <taxon>Agaricomycotina</taxon>
        <taxon>Tremellomycetes</taxon>
        <taxon>Tremellales</taxon>
        <taxon>Tremellaceae</taxon>
        <taxon>Tremella</taxon>
    </lineage>
</organism>
<feature type="region of interest" description="Disordered" evidence="1">
    <location>
        <begin position="680"/>
        <end position="704"/>
    </location>
</feature>
<dbReference type="Pfam" id="PF03370">
    <property type="entry name" value="CBM_21"/>
    <property type="match status" value="1"/>
</dbReference>
<dbReference type="GO" id="GO:0005979">
    <property type="term" value="P:regulation of glycogen biosynthetic process"/>
    <property type="evidence" value="ECO:0007669"/>
    <property type="project" value="TreeGrafter"/>
</dbReference>
<dbReference type="Gene3D" id="2.60.40.2440">
    <property type="entry name" value="Carbohydrate binding type-21 domain"/>
    <property type="match status" value="1"/>
</dbReference>
<dbReference type="EMBL" id="SDIL01000054">
    <property type="protein sequence ID" value="RXK38071.1"/>
    <property type="molecule type" value="Genomic_DNA"/>
</dbReference>
<dbReference type="VEuPathDB" id="FungiDB:TREMEDRAFT_62662"/>
<reference evidence="3 4" key="1">
    <citation type="submission" date="2016-06" db="EMBL/GenBank/DDBJ databases">
        <title>Evolution of pathogenesis and genome organization in the Tremellales.</title>
        <authorList>
            <person name="Cuomo C."/>
            <person name="Litvintseva A."/>
            <person name="Heitman J."/>
            <person name="Chen Y."/>
            <person name="Sun S."/>
            <person name="Springer D."/>
            <person name="Dromer F."/>
            <person name="Young S."/>
            <person name="Zeng Q."/>
            <person name="Chapman S."/>
            <person name="Gujja S."/>
            <person name="Saif S."/>
            <person name="Birren B."/>
        </authorList>
    </citation>
    <scope>NUCLEOTIDE SEQUENCE [LARGE SCALE GENOMIC DNA]</scope>
    <source>
        <strain evidence="3 4">ATCC 28783</strain>
    </source>
</reference>
<feature type="compositionally biased region" description="Low complexity" evidence="1">
    <location>
        <begin position="1280"/>
        <end position="1294"/>
    </location>
</feature>
<feature type="region of interest" description="Disordered" evidence="1">
    <location>
        <begin position="197"/>
        <end position="223"/>
    </location>
</feature>
<keyword evidence="4" id="KW-1185">Reference proteome</keyword>
<feature type="compositionally biased region" description="Polar residues" evidence="1">
    <location>
        <begin position="1081"/>
        <end position="1094"/>
    </location>
</feature>
<accession>A0A4Q1BJZ6</accession>
<feature type="compositionally biased region" description="Acidic residues" evidence="1">
    <location>
        <begin position="1148"/>
        <end position="1161"/>
    </location>
</feature>
<protein>
    <recommendedName>
        <fullName evidence="2">CBM21 domain-containing protein</fullName>
    </recommendedName>
</protein>
<dbReference type="PANTHER" id="PTHR12307">
    <property type="entry name" value="PROTEIN PHOSPHATASE 1 REGULATORY SUBUNIT"/>
    <property type="match status" value="1"/>
</dbReference>
<feature type="region of interest" description="Disordered" evidence="1">
    <location>
        <begin position="1315"/>
        <end position="1355"/>
    </location>
</feature>
<feature type="compositionally biased region" description="Polar residues" evidence="1">
    <location>
        <begin position="1170"/>
        <end position="1180"/>
    </location>
</feature>
<dbReference type="GO" id="GO:2001069">
    <property type="term" value="F:glycogen binding"/>
    <property type="evidence" value="ECO:0007669"/>
    <property type="project" value="TreeGrafter"/>
</dbReference>
<feature type="compositionally biased region" description="Polar residues" evidence="1">
    <location>
        <begin position="1052"/>
        <end position="1064"/>
    </location>
</feature>
<feature type="compositionally biased region" description="Basic and acidic residues" evidence="1">
    <location>
        <begin position="689"/>
        <end position="701"/>
    </location>
</feature>
<feature type="compositionally biased region" description="Polar residues" evidence="1">
    <location>
        <begin position="515"/>
        <end position="537"/>
    </location>
</feature>
<dbReference type="InterPro" id="IPR050782">
    <property type="entry name" value="PP1_regulatory_subunit_3"/>
</dbReference>
<feature type="region of interest" description="Disordered" evidence="1">
    <location>
        <begin position="1228"/>
        <end position="1300"/>
    </location>
</feature>
<dbReference type="InParanoid" id="A0A4Q1BJZ6"/>
<dbReference type="PROSITE" id="PS51159">
    <property type="entry name" value="CBM21"/>
    <property type="match status" value="1"/>
</dbReference>
<dbReference type="OrthoDB" id="1881at2759"/>
<feature type="compositionally biased region" description="Polar residues" evidence="1">
    <location>
        <begin position="733"/>
        <end position="745"/>
    </location>
</feature>
<dbReference type="GO" id="GO:0008157">
    <property type="term" value="F:protein phosphatase 1 binding"/>
    <property type="evidence" value="ECO:0007669"/>
    <property type="project" value="TreeGrafter"/>
</dbReference>
<dbReference type="GO" id="GO:0000164">
    <property type="term" value="C:protein phosphatase type 1 complex"/>
    <property type="evidence" value="ECO:0007669"/>
    <property type="project" value="TreeGrafter"/>
</dbReference>
<evidence type="ECO:0000313" key="4">
    <source>
        <dbReference type="Proteomes" id="UP000289152"/>
    </source>
</evidence>
<feature type="compositionally biased region" description="Polar residues" evidence="1">
    <location>
        <begin position="987"/>
        <end position="1002"/>
    </location>
</feature>